<dbReference type="AlphaFoldDB" id="A0A8J5TFK2"/>
<evidence type="ECO:0000313" key="1">
    <source>
        <dbReference type="EMBL" id="KAG7171918.1"/>
    </source>
</evidence>
<reference evidence="1" key="1">
    <citation type="journal article" date="2021" name="Sci. Adv.">
        <title>The American lobster genome reveals insights on longevity, neural, and immune adaptations.</title>
        <authorList>
            <person name="Polinski J.M."/>
            <person name="Zimin A.V."/>
            <person name="Clark K.F."/>
            <person name="Kohn A.B."/>
            <person name="Sadowski N."/>
            <person name="Timp W."/>
            <person name="Ptitsyn A."/>
            <person name="Khanna P."/>
            <person name="Romanova D.Y."/>
            <person name="Williams P."/>
            <person name="Greenwood S.J."/>
            <person name="Moroz L.L."/>
            <person name="Walt D.R."/>
            <person name="Bodnar A.G."/>
        </authorList>
    </citation>
    <scope>NUCLEOTIDE SEQUENCE</scope>
    <source>
        <strain evidence="1">GMGI-L3</strain>
    </source>
</reference>
<comment type="caution">
    <text evidence="1">The sequence shown here is derived from an EMBL/GenBank/DDBJ whole genome shotgun (WGS) entry which is preliminary data.</text>
</comment>
<dbReference type="EMBL" id="JAHLQT010011632">
    <property type="protein sequence ID" value="KAG7171918.1"/>
    <property type="molecule type" value="Genomic_DNA"/>
</dbReference>
<organism evidence="1 2">
    <name type="scientific">Homarus americanus</name>
    <name type="common">American lobster</name>
    <dbReference type="NCBI Taxonomy" id="6706"/>
    <lineage>
        <taxon>Eukaryota</taxon>
        <taxon>Metazoa</taxon>
        <taxon>Ecdysozoa</taxon>
        <taxon>Arthropoda</taxon>
        <taxon>Crustacea</taxon>
        <taxon>Multicrustacea</taxon>
        <taxon>Malacostraca</taxon>
        <taxon>Eumalacostraca</taxon>
        <taxon>Eucarida</taxon>
        <taxon>Decapoda</taxon>
        <taxon>Pleocyemata</taxon>
        <taxon>Astacidea</taxon>
        <taxon>Nephropoidea</taxon>
        <taxon>Nephropidae</taxon>
        <taxon>Homarus</taxon>
    </lineage>
</organism>
<gene>
    <name evidence="1" type="ORF">Hamer_G000859</name>
</gene>
<keyword evidence="2" id="KW-1185">Reference proteome</keyword>
<protein>
    <submittedName>
        <fullName evidence="1">Uncharacterized protein</fullName>
    </submittedName>
</protein>
<proteinExistence type="predicted"/>
<sequence length="26" mass="3050">MNKDYINMMEKWMVRDTDSGWLDGGG</sequence>
<evidence type="ECO:0000313" key="2">
    <source>
        <dbReference type="Proteomes" id="UP000747542"/>
    </source>
</evidence>
<dbReference type="Proteomes" id="UP000747542">
    <property type="component" value="Unassembled WGS sequence"/>
</dbReference>
<accession>A0A8J5TFK2</accession>
<name>A0A8J5TFK2_HOMAM</name>